<proteinExistence type="predicted"/>
<dbReference type="Pfam" id="PF00041">
    <property type="entry name" value="fn3"/>
    <property type="match status" value="1"/>
</dbReference>
<dbReference type="Proteomes" id="UP000539710">
    <property type="component" value="Unassembled WGS sequence"/>
</dbReference>
<feature type="domain" description="Fibronectin type-III" evidence="2">
    <location>
        <begin position="278"/>
        <end position="380"/>
    </location>
</feature>
<keyword evidence="1" id="KW-0732">Signal</keyword>
<dbReference type="Proteomes" id="UP000515349">
    <property type="component" value="Chromosome"/>
</dbReference>
<protein>
    <submittedName>
        <fullName evidence="4">T9SS type A sorting domain-containing protein</fullName>
    </submittedName>
</protein>
<reference evidence="3" key="4">
    <citation type="submission" date="2020-07" db="EMBL/GenBank/DDBJ databases">
        <authorList>
            <person name="Yang C."/>
        </authorList>
    </citation>
    <scope>NUCLEOTIDE SEQUENCE</scope>
    <source>
        <strain evidence="3">Cx-624</strain>
    </source>
</reference>
<evidence type="ECO:0000313" key="4">
    <source>
        <dbReference type="EMBL" id="QMS99090.1"/>
    </source>
</evidence>
<dbReference type="RefSeq" id="WP_181887436.1">
    <property type="nucleotide sequence ID" value="NZ_CP059472.1"/>
</dbReference>
<dbReference type="KEGG" id="cbau:H1R16_03540"/>
<dbReference type="EMBL" id="CP059472">
    <property type="protein sequence ID" value="QMS99090.1"/>
    <property type="molecule type" value="Genomic_DNA"/>
</dbReference>
<dbReference type="NCBIfam" id="TIGR04183">
    <property type="entry name" value="Por_Secre_tail"/>
    <property type="match status" value="1"/>
</dbReference>
<evidence type="ECO:0000313" key="6">
    <source>
        <dbReference type="Proteomes" id="UP000539710"/>
    </source>
</evidence>
<dbReference type="AlphaFoldDB" id="A0A7D7QWT9"/>
<keyword evidence="6" id="KW-1185">Reference proteome</keyword>
<accession>A0A7D7QWT9</accession>
<name>A0A7D7QWT9_9FLAO</name>
<dbReference type="InterPro" id="IPR003961">
    <property type="entry name" value="FN3_dom"/>
</dbReference>
<dbReference type="InterPro" id="IPR044023">
    <property type="entry name" value="Ig_7"/>
</dbReference>
<dbReference type="CDD" id="cd00063">
    <property type="entry name" value="FN3"/>
    <property type="match status" value="1"/>
</dbReference>
<evidence type="ECO:0000259" key="2">
    <source>
        <dbReference type="PROSITE" id="PS50853"/>
    </source>
</evidence>
<dbReference type="Gene3D" id="2.60.40.10">
    <property type="entry name" value="Immunoglobulins"/>
    <property type="match status" value="1"/>
</dbReference>
<evidence type="ECO:0000256" key="1">
    <source>
        <dbReference type="ARBA" id="ARBA00022729"/>
    </source>
</evidence>
<evidence type="ECO:0000313" key="3">
    <source>
        <dbReference type="EMBL" id="MBA5247330.1"/>
    </source>
</evidence>
<evidence type="ECO:0000313" key="5">
    <source>
        <dbReference type="Proteomes" id="UP000515349"/>
    </source>
</evidence>
<dbReference type="InterPro" id="IPR013783">
    <property type="entry name" value="Ig-like_fold"/>
</dbReference>
<dbReference type="InterPro" id="IPR036116">
    <property type="entry name" value="FN3_sf"/>
</dbReference>
<dbReference type="Pfam" id="PF19081">
    <property type="entry name" value="Ig_7"/>
    <property type="match status" value="1"/>
</dbReference>
<gene>
    <name evidence="4" type="ORF">H1R16_03540</name>
    <name evidence="3" type="ORF">H2507_09130</name>
</gene>
<organism evidence="4 5">
    <name type="scientific">Marnyiella aurantia</name>
    <dbReference type="NCBI Taxonomy" id="2758037"/>
    <lineage>
        <taxon>Bacteria</taxon>
        <taxon>Pseudomonadati</taxon>
        <taxon>Bacteroidota</taxon>
        <taxon>Flavobacteriia</taxon>
        <taxon>Flavobacteriales</taxon>
        <taxon>Weeksellaceae</taxon>
        <taxon>Marnyiella</taxon>
    </lineage>
</organism>
<dbReference type="EMBL" id="JACEUX010000003">
    <property type="protein sequence ID" value="MBA5247330.1"/>
    <property type="molecule type" value="Genomic_DNA"/>
</dbReference>
<dbReference type="SUPFAM" id="SSF49265">
    <property type="entry name" value="Fibronectin type III"/>
    <property type="match status" value="1"/>
</dbReference>
<reference evidence="6" key="3">
    <citation type="submission" date="2020-07" db="EMBL/GenBank/DDBJ databases">
        <title>Flavobacterium sp. xlx-214.</title>
        <authorList>
            <person name="Yang C."/>
        </authorList>
    </citation>
    <scope>NUCLEOTIDE SEQUENCE [LARGE SCALE GENOMIC DNA]</scope>
    <source>
        <strain evidence="6">CX-624</strain>
    </source>
</reference>
<sequence>MEKFYMMKGMPQKRRSFFAGILSAVLFTIGGNVLHAQVSSYAFQQSNGTFTPVTGGTVLGTATGNTSTTNLNSAIYPVTLPFAFQFNGQSYSALNVSTNGFITFGATTPIASYSTPISGSTAYEGAVSAFGRDISSFFNVAGQTGDIRWETIGTAPNREVVIQWTNFRPTSVATITTVYSFSFQIRLQETSNKVAVVYSSGSYLVGSTSYSSAVNQVGLRGATNTDFNNRFNDTSTSYNSSAAGTANGDDQAFHTVNATPGMPASGLTYTWTPPSCYLPSSLQVTPGSPTTSSGVMTWTSSASTASGYELYYSTTNVAPTASTVLDATNSVSVSGTTATISGLTPLTTYYVWIRTVCSSTDKSIWSPVAITLSTLCSPPAITGTSVTPTPVCLGGTATLTAAADAAATVYWYADASTTTPLSTGPTYTTPVLTATTSYWVSAGVGSTGTVGKDVPVSTSTNNGFSDVGLMFDAFSNFTLVSVDVYPVSTTSTSGTVTIALKNSAGVELQSYTANVTVSPTGALNTIPLNFAVPSGIGHRLVVTAASGMTGLIRESSTGFAYPYILPGFASINSAYTSGASNLYYYYLYNWSVSAICESARTMVTATYDSTCTMGTSEADSAGSIKVYPNPFTDVVNISDAKDLKSVSVLDMSGRMVKSVANPGRQLNLGELKSGIYILKLDFKEGSVQNIKVIKK</sequence>
<dbReference type="PROSITE" id="PS50853">
    <property type="entry name" value="FN3"/>
    <property type="match status" value="1"/>
</dbReference>
<reference evidence="4" key="1">
    <citation type="submission" date="2020-07" db="EMBL/GenBank/DDBJ databases">
        <title>Chryseobacterium sp. CX-624.</title>
        <authorList>
            <person name="Yang C."/>
        </authorList>
    </citation>
    <scope>NUCLEOTIDE SEQUENCE</scope>
    <source>
        <strain evidence="4">CX-624</strain>
    </source>
</reference>
<reference evidence="5" key="2">
    <citation type="submission" date="2020-07" db="EMBL/GenBank/DDBJ databases">
        <title>Chryseobacterium sp.cx-624.</title>
        <authorList>
            <person name="Yang C."/>
        </authorList>
    </citation>
    <scope>NUCLEOTIDE SEQUENCE [LARGE SCALE GENOMIC DNA]</scope>
    <source>
        <strain evidence="5">cx-624</strain>
    </source>
</reference>
<dbReference type="Pfam" id="PF18962">
    <property type="entry name" value="Por_Secre_tail"/>
    <property type="match status" value="1"/>
</dbReference>
<dbReference type="InterPro" id="IPR026444">
    <property type="entry name" value="Secre_tail"/>
</dbReference>